<comment type="caution">
    <text evidence="7">The sequence shown here is derived from an EMBL/GenBank/DDBJ whole genome shotgun (WGS) entry which is preliminary data.</text>
</comment>
<gene>
    <name evidence="7" type="ORF">MKK02DRAFT_41910</name>
</gene>
<dbReference type="AlphaFoldDB" id="A0AA38HE54"/>
<dbReference type="GeneID" id="77730970"/>
<dbReference type="GO" id="GO:0016020">
    <property type="term" value="C:membrane"/>
    <property type="evidence" value="ECO:0007669"/>
    <property type="project" value="UniProtKB-SubCell"/>
</dbReference>
<feature type="transmembrane region" description="Helical" evidence="6">
    <location>
        <begin position="121"/>
        <end position="142"/>
    </location>
</feature>
<feature type="transmembrane region" description="Helical" evidence="6">
    <location>
        <begin position="210"/>
        <end position="236"/>
    </location>
</feature>
<evidence type="ECO:0000313" key="7">
    <source>
        <dbReference type="EMBL" id="KAI9638883.1"/>
    </source>
</evidence>
<feature type="transmembrane region" description="Helical" evidence="6">
    <location>
        <begin position="460"/>
        <end position="481"/>
    </location>
</feature>
<feature type="transmembrane region" description="Helical" evidence="6">
    <location>
        <begin position="185"/>
        <end position="204"/>
    </location>
</feature>
<evidence type="ECO:0000256" key="3">
    <source>
        <dbReference type="ARBA" id="ARBA00022989"/>
    </source>
</evidence>
<dbReference type="Gene3D" id="1.20.1250.20">
    <property type="entry name" value="MFS general substrate transporter like domains"/>
    <property type="match status" value="1"/>
</dbReference>
<feature type="transmembrane region" description="Helical" evidence="6">
    <location>
        <begin position="288"/>
        <end position="313"/>
    </location>
</feature>
<evidence type="ECO:0000256" key="1">
    <source>
        <dbReference type="ARBA" id="ARBA00004141"/>
    </source>
</evidence>
<keyword evidence="4 6" id="KW-0472">Membrane</keyword>
<dbReference type="RefSeq" id="XP_052948660.1">
    <property type="nucleotide sequence ID" value="XM_053091765.1"/>
</dbReference>
<evidence type="ECO:0000313" key="8">
    <source>
        <dbReference type="Proteomes" id="UP001164286"/>
    </source>
</evidence>
<feature type="transmembrane region" description="Helical" evidence="6">
    <location>
        <begin position="148"/>
        <end position="173"/>
    </location>
</feature>
<feature type="compositionally biased region" description="Low complexity" evidence="5">
    <location>
        <begin position="8"/>
        <end position="21"/>
    </location>
</feature>
<evidence type="ECO:0000256" key="6">
    <source>
        <dbReference type="SAM" id="Phobius"/>
    </source>
</evidence>
<dbReference type="PANTHER" id="PTHR23507">
    <property type="entry name" value="ZGC:174356"/>
    <property type="match status" value="1"/>
</dbReference>
<dbReference type="EMBL" id="JAKWFO010000002">
    <property type="protein sequence ID" value="KAI9638883.1"/>
    <property type="molecule type" value="Genomic_DNA"/>
</dbReference>
<feature type="transmembrane region" description="Helical" evidence="6">
    <location>
        <begin position="32"/>
        <end position="54"/>
    </location>
</feature>
<dbReference type="Proteomes" id="UP001164286">
    <property type="component" value="Unassembled WGS sequence"/>
</dbReference>
<name>A0AA38HE54_9TREE</name>
<dbReference type="GO" id="GO:0022857">
    <property type="term" value="F:transmembrane transporter activity"/>
    <property type="evidence" value="ECO:0007669"/>
    <property type="project" value="InterPro"/>
</dbReference>
<organism evidence="7 8">
    <name type="scientific">Dioszegia hungarica</name>
    <dbReference type="NCBI Taxonomy" id="4972"/>
    <lineage>
        <taxon>Eukaryota</taxon>
        <taxon>Fungi</taxon>
        <taxon>Dikarya</taxon>
        <taxon>Basidiomycota</taxon>
        <taxon>Agaricomycotina</taxon>
        <taxon>Tremellomycetes</taxon>
        <taxon>Tremellales</taxon>
        <taxon>Bulleribasidiaceae</taxon>
        <taxon>Dioszegia</taxon>
    </lineage>
</organism>
<evidence type="ECO:0000256" key="2">
    <source>
        <dbReference type="ARBA" id="ARBA00022692"/>
    </source>
</evidence>
<dbReference type="InterPro" id="IPR036259">
    <property type="entry name" value="MFS_trans_sf"/>
</dbReference>
<reference evidence="7" key="1">
    <citation type="journal article" date="2022" name="G3 (Bethesda)">
        <title>High quality genome of the basidiomycete yeast Dioszegia hungarica PDD-24b-2 isolated from cloud water.</title>
        <authorList>
            <person name="Jarrige D."/>
            <person name="Haridas S."/>
            <person name="Bleykasten-Grosshans C."/>
            <person name="Joly M."/>
            <person name="Nadalig T."/>
            <person name="Sancelme M."/>
            <person name="Vuilleumier S."/>
            <person name="Grigoriev I.V."/>
            <person name="Amato P."/>
            <person name="Bringel F."/>
        </authorList>
    </citation>
    <scope>NUCLEOTIDE SEQUENCE</scope>
    <source>
        <strain evidence="7">PDD-24b-2</strain>
    </source>
</reference>
<feature type="transmembrane region" description="Helical" evidence="6">
    <location>
        <begin position="488"/>
        <end position="509"/>
    </location>
</feature>
<dbReference type="InterPro" id="IPR011701">
    <property type="entry name" value="MFS"/>
</dbReference>
<proteinExistence type="predicted"/>
<accession>A0AA38HE54</accession>
<feature type="region of interest" description="Disordered" evidence="5">
    <location>
        <begin position="359"/>
        <end position="384"/>
    </location>
</feature>
<comment type="subcellular location">
    <subcellularLocation>
        <location evidence="1">Membrane</location>
        <topology evidence="1">Multi-pass membrane protein</topology>
    </subcellularLocation>
</comment>
<dbReference type="PANTHER" id="PTHR23507:SF1">
    <property type="entry name" value="FI18259P1-RELATED"/>
    <property type="match status" value="1"/>
</dbReference>
<keyword evidence="2 6" id="KW-0812">Transmembrane</keyword>
<feature type="region of interest" description="Disordered" evidence="5">
    <location>
        <begin position="1"/>
        <end position="21"/>
    </location>
</feature>
<protein>
    <submittedName>
        <fullName evidence="7">Major facilitator superfamily domain-containing protein</fullName>
    </submittedName>
</protein>
<feature type="transmembrane region" description="Helical" evidence="6">
    <location>
        <begin position="83"/>
        <end position="109"/>
    </location>
</feature>
<dbReference type="SUPFAM" id="SSF103473">
    <property type="entry name" value="MFS general substrate transporter"/>
    <property type="match status" value="1"/>
</dbReference>
<feature type="transmembrane region" description="Helical" evidence="6">
    <location>
        <begin position="395"/>
        <end position="415"/>
    </location>
</feature>
<evidence type="ECO:0000256" key="4">
    <source>
        <dbReference type="ARBA" id="ARBA00023136"/>
    </source>
</evidence>
<feature type="transmembrane region" description="Helical" evidence="6">
    <location>
        <begin position="325"/>
        <end position="346"/>
    </location>
</feature>
<keyword evidence="3 6" id="KW-1133">Transmembrane helix</keyword>
<evidence type="ECO:0000256" key="5">
    <source>
        <dbReference type="SAM" id="MobiDB-lite"/>
    </source>
</evidence>
<keyword evidence="8" id="KW-1185">Reference proteome</keyword>
<sequence length="515" mass="55146">MASRRLSSDAGSEAGSSTTAASPQAKSAVTRLLPYAFLCTIGPSVTAATSLYVVRYLMCIYDTSRHAEHQPSPGDGRCDSHNVGALTASVMAGLATLDGVFSFLTTSYVQRWADSSGRRPLMIILPLLAMVASGSMVIAYMIRNPTLSWFLLALNGIFVSASTKSVFVPSLSIADVSSESGMTKAYSLLEAVTLLGPGSAYILSALSSRYIPIILFPYYIALGSQFLATLYALIAVPETLPADTRAEVDSIHSQEGIIEAIVLPVIKPIKPLRLLLPRKEADGWHWRLSILTVSLLFTTSGTVFIVTASLLFLSDKFAFNPESNAWVLAYLAFAKGGYLTLVFPSIQRWGRRVFHKYGQGKGKVSGGEGERQPLLENNGGESKEAKQEEANQFDVILLFLSVCIDAVSLVGVSLAQDYKHALVAFGIFALGAGDNPTYKSVFVASVPEEHASQSLAALDMVFNAARLLSPILLGSVYAVFAEMGRPEMLFLVAGGLCAVGATLLTPLIFTRIGNK</sequence>
<dbReference type="Pfam" id="PF07690">
    <property type="entry name" value="MFS_1"/>
    <property type="match status" value="1"/>
</dbReference>